<evidence type="ECO:0008006" key="3">
    <source>
        <dbReference type="Google" id="ProtNLM"/>
    </source>
</evidence>
<dbReference type="OrthoDB" id="5741890at2"/>
<reference evidence="1 2" key="1">
    <citation type="submission" date="2018-05" db="EMBL/GenBank/DDBJ databases">
        <title>Genomic Encyclopedia of Type Strains, Phase IV (KMG-IV): sequencing the most valuable type-strain genomes for metagenomic binning, comparative biology and taxonomic classification.</title>
        <authorList>
            <person name="Goeker M."/>
        </authorList>
    </citation>
    <scope>NUCLEOTIDE SEQUENCE [LARGE SCALE GENOMIC DNA]</scope>
    <source>
        <strain evidence="1 2">DSM 25350</strain>
    </source>
</reference>
<sequence length="122" mass="14271">MSQPNEEKWLKQINAQLDNSTEQLDYPTQLKLKQARHRAINQNIRSNKLFRWLKWGLPTMATATVAAILTINALMAPNENQVPEPNLFQDLEILAMEEDMELIKQLEFYEWLENNAESELES</sequence>
<protein>
    <recommendedName>
        <fullName evidence="3">DUF3619 family protein</fullName>
    </recommendedName>
</protein>
<keyword evidence="2" id="KW-1185">Reference proteome</keyword>
<evidence type="ECO:0000313" key="2">
    <source>
        <dbReference type="Proteomes" id="UP000245790"/>
    </source>
</evidence>
<gene>
    <name evidence="1" type="ORF">C8D97_107150</name>
</gene>
<evidence type="ECO:0000313" key="1">
    <source>
        <dbReference type="EMBL" id="PWK49985.1"/>
    </source>
</evidence>
<proteinExistence type="predicted"/>
<dbReference type="Proteomes" id="UP000245790">
    <property type="component" value="Unassembled WGS sequence"/>
</dbReference>
<organism evidence="1 2">
    <name type="scientific">Pleionea mediterranea</name>
    <dbReference type="NCBI Taxonomy" id="523701"/>
    <lineage>
        <taxon>Bacteria</taxon>
        <taxon>Pseudomonadati</taxon>
        <taxon>Pseudomonadota</taxon>
        <taxon>Gammaproteobacteria</taxon>
        <taxon>Oceanospirillales</taxon>
        <taxon>Pleioneaceae</taxon>
        <taxon>Pleionea</taxon>
    </lineage>
</organism>
<name>A0A316FP56_9GAMM</name>
<dbReference type="EMBL" id="QGGU01000007">
    <property type="protein sequence ID" value="PWK49985.1"/>
    <property type="molecule type" value="Genomic_DNA"/>
</dbReference>
<accession>A0A316FP56</accession>
<comment type="caution">
    <text evidence="1">The sequence shown here is derived from an EMBL/GenBank/DDBJ whole genome shotgun (WGS) entry which is preliminary data.</text>
</comment>
<dbReference type="RefSeq" id="WP_109763765.1">
    <property type="nucleotide sequence ID" value="NZ_QGGU01000007.1"/>
</dbReference>
<dbReference type="AlphaFoldDB" id="A0A316FP56"/>